<evidence type="ECO:0000256" key="1">
    <source>
        <dbReference type="SAM" id="MobiDB-lite"/>
    </source>
</evidence>
<feature type="compositionally biased region" description="Basic and acidic residues" evidence="1">
    <location>
        <begin position="28"/>
        <end position="37"/>
    </location>
</feature>
<reference evidence="3" key="1">
    <citation type="journal article" date="2005" name="Nature">
        <title>The map-based sequence of the rice genome.</title>
        <authorList>
            <consortium name="International rice genome sequencing project (IRGSP)"/>
            <person name="Matsumoto T."/>
            <person name="Wu J."/>
            <person name="Kanamori H."/>
            <person name="Katayose Y."/>
            <person name="Fujisawa M."/>
            <person name="Namiki N."/>
            <person name="Mizuno H."/>
            <person name="Yamamoto K."/>
            <person name="Antonio B.A."/>
            <person name="Baba T."/>
            <person name="Sakata K."/>
            <person name="Nagamura Y."/>
            <person name="Aoki H."/>
            <person name="Arikawa K."/>
            <person name="Arita K."/>
            <person name="Bito T."/>
            <person name="Chiden Y."/>
            <person name="Fujitsuka N."/>
            <person name="Fukunaka R."/>
            <person name="Hamada M."/>
            <person name="Harada C."/>
            <person name="Hayashi A."/>
            <person name="Hijishita S."/>
            <person name="Honda M."/>
            <person name="Hosokawa S."/>
            <person name="Ichikawa Y."/>
            <person name="Idonuma A."/>
            <person name="Iijima M."/>
            <person name="Ikeda M."/>
            <person name="Ikeno M."/>
            <person name="Ito K."/>
            <person name="Ito S."/>
            <person name="Ito T."/>
            <person name="Ito Y."/>
            <person name="Ito Y."/>
            <person name="Iwabuchi A."/>
            <person name="Kamiya K."/>
            <person name="Karasawa W."/>
            <person name="Kurita K."/>
            <person name="Katagiri S."/>
            <person name="Kikuta A."/>
            <person name="Kobayashi H."/>
            <person name="Kobayashi N."/>
            <person name="Machita K."/>
            <person name="Maehara T."/>
            <person name="Masukawa M."/>
            <person name="Mizubayashi T."/>
            <person name="Mukai Y."/>
            <person name="Nagasaki H."/>
            <person name="Nagata Y."/>
            <person name="Naito S."/>
            <person name="Nakashima M."/>
            <person name="Nakama Y."/>
            <person name="Nakamichi Y."/>
            <person name="Nakamura M."/>
            <person name="Meguro A."/>
            <person name="Negishi M."/>
            <person name="Ohta I."/>
            <person name="Ohta T."/>
            <person name="Okamoto M."/>
            <person name="Ono N."/>
            <person name="Saji S."/>
            <person name="Sakaguchi M."/>
            <person name="Sakai K."/>
            <person name="Shibata M."/>
            <person name="Shimokawa T."/>
            <person name="Song J."/>
            <person name="Takazaki Y."/>
            <person name="Terasawa K."/>
            <person name="Tsugane M."/>
            <person name="Tsuji K."/>
            <person name="Ueda S."/>
            <person name="Waki K."/>
            <person name="Yamagata H."/>
            <person name="Yamamoto M."/>
            <person name="Yamamoto S."/>
            <person name="Yamane H."/>
            <person name="Yoshiki S."/>
            <person name="Yoshihara R."/>
            <person name="Yukawa K."/>
            <person name="Zhong H."/>
            <person name="Yano M."/>
            <person name="Yuan Q."/>
            <person name="Ouyang S."/>
            <person name="Liu J."/>
            <person name="Jones K.M."/>
            <person name="Gansberger K."/>
            <person name="Moffat K."/>
            <person name="Hill J."/>
            <person name="Bera J."/>
            <person name="Fadrosh D."/>
            <person name="Jin S."/>
            <person name="Johri S."/>
            <person name="Kim M."/>
            <person name="Overton L."/>
            <person name="Reardon M."/>
            <person name="Tsitrin T."/>
            <person name="Vuong H."/>
            <person name="Weaver B."/>
            <person name="Ciecko A."/>
            <person name="Tallon L."/>
            <person name="Jackson J."/>
            <person name="Pai G."/>
            <person name="Aken S.V."/>
            <person name="Utterback T."/>
            <person name="Reidmuller S."/>
            <person name="Feldblyum T."/>
            <person name="Hsiao J."/>
            <person name="Zismann V."/>
            <person name="Iobst S."/>
            <person name="de Vazeille A.R."/>
            <person name="Buell C.R."/>
            <person name="Ying K."/>
            <person name="Li Y."/>
            <person name="Lu T."/>
            <person name="Huang Y."/>
            <person name="Zhao Q."/>
            <person name="Feng Q."/>
            <person name="Zhang L."/>
            <person name="Zhu J."/>
            <person name="Weng Q."/>
            <person name="Mu J."/>
            <person name="Lu Y."/>
            <person name="Fan D."/>
            <person name="Liu Y."/>
            <person name="Guan J."/>
            <person name="Zhang Y."/>
            <person name="Yu S."/>
            <person name="Liu X."/>
            <person name="Zhang Y."/>
            <person name="Hong G."/>
            <person name="Han B."/>
            <person name="Choisne N."/>
            <person name="Demange N."/>
            <person name="Orjeda G."/>
            <person name="Samain S."/>
            <person name="Cattolico L."/>
            <person name="Pelletier E."/>
            <person name="Couloux A."/>
            <person name="Segurens B."/>
            <person name="Wincker P."/>
            <person name="D'Hont A."/>
            <person name="Scarpelli C."/>
            <person name="Weissenbach J."/>
            <person name="Salanoubat M."/>
            <person name="Quetier F."/>
            <person name="Yu Y."/>
            <person name="Kim H.R."/>
            <person name="Rambo T."/>
            <person name="Currie J."/>
            <person name="Collura K."/>
            <person name="Luo M."/>
            <person name="Yang T."/>
            <person name="Ammiraju J.S.S."/>
            <person name="Engler F."/>
            <person name="Soderlund C."/>
            <person name="Wing R.A."/>
            <person name="Palmer L.E."/>
            <person name="de la Bastide M."/>
            <person name="Spiegel L."/>
            <person name="Nascimento L."/>
            <person name="Zutavern T."/>
            <person name="O'Shaughnessy A."/>
            <person name="Dike S."/>
            <person name="Dedhia N."/>
            <person name="Preston R."/>
            <person name="Balija V."/>
            <person name="McCombie W.R."/>
            <person name="Chow T."/>
            <person name="Chen H."/>
            <person name="Chung M."/>
            <person name="Chen C."/>
            <person name="Shaw J."/>
            <person name="Wu H."/>
            <person name="Hsiao K."/>
            <person name="Chao Y."/>
            <person name="Chu M."/>
            <person name="Cheng C."/>
            <person name="Hour A."/>
            <person name="Lee P."/>
            <person name="Lin S."/>
            <person name="Lin Y."/>
            <person name="Liou J."/>
            <person name="Liu S."/>
            <person name="Hsing Y."/>
            <person name="Raghuvanshi S."/>
            <person name="Mohanty A."/>
            <person name="Bharti A.K."/>
            <person name="Gaur A."/>
            <person name="Gupta V."/>
            <person name="Kumar D."/>
            <person name="Ravi V."/>
            <person name="Vij S."/>
            <person name="Kapur A."/>
            <person name="Khurana P."/>
            <person name="Khurana P."/>
            <person name="Khurana J.P."/>
            <person name="Tyagi A.K."/>
            <person name="Gaikwad K."/>
            <person name="Singh A."/>
            <person name="Dalal V."/>
            <person name="Srivastava S."/>
            <person name="Dixit A."/>
            <person name="Pal A.K."/>
            <person name="Ghazi I.A."/>
            <person name="Yadav M."/>
            <person name="Pandit A."/>
            <person name="Bhargava A."/>
            <person name="Sureshbabu K."/>
            <person name="Batra K."/>
            <person name="Sharma T.R."/>
            <person name="Mohapatra T."/>
            <person name="Singh N.K."/>
            <person name="Messing J."/>
            <person name="Nelson A.B."/>
            <person name="Fuks G."/>
            <person name="Kavchok S."/>
            <person name="Keizer G."/>
            <person name="Linton E."/>
            <person name="Llaca V."/>
            <person name="Song R."/>
            <person name="Tanyolac B."/>
            <person name="Young S."/>
            <person name="Ho-Il K."/>
            <person name="Hahn J.H."/>
            <person name="Sangsakoo G."/>
            <person name="Vanavichit A."/>
            <person name="de Mattos Luiz.A.T."/>
            <person name="Zimmer P.D."/>
            <person name="Malone G."/>
            <person name="Dellagostin O."/>
            <person name="de Oliveira A.C."/>
            <person name="Bevan M."/>
            <person name="Bancroft I."/>
            <person name="Minx P."/>
            <person name="Cordum H."/>
            <person name="Wilson R."/>
            <person name="Cheng Z."/>
            <person name="Jin W."/>
            <person name="Jiang J."/>
            <person name="Leong S.A."/>
            <person name="Iwama H."/>
            <person name="Gojobori T."/>
            <person name="Itoh T."/>
            <person name="Niimura Y."/>
            <person name="Fujii Y."/>
            <person name="Habara T."/>
            <person name="Sakai H."/>
            <person name="Sato Y."/>
            <person name="Wilson G."/>
            <person name="Kumar K."/>
            <person name="McCouch S."/>
            <person name="Juretic N."/>
            <person name="Hoen D."/>
            <person name="Wright S."/>
            <person name="Bruskiewich R."/>
            <person name="Bureau T."/>
            <person name="Miyao A."/>
            <person name="Hirochika H."/>
            <person name="Nishikawa T."/>
            <person name="Kadowaki K."/>
            <person name="Sugiura M."/>
            <person name="Burr B."/>
            <person name="Sasaki T."/>
        </authorList>
    </citation>
    <scope>NUCLEOTIDE SEQUENCE [LARGE SCALE GENOMIC DNA]</scope>
    <source>
        <strain evidence="3">cv. Nipponbare</strain>
    </source>
</reference>
<evidence type="ECO:0000313" key="3">
    <source>
        <dbReference type="Proteomes" id="UP000000763"/>
    </source>
</evidence>
<feature type="compositionally biased region" description="Basic residues" evidence="1">
    <location>
        <begin position="18"/>
        <end position="27"/>
    </location>
</feature>
<gene>
    <name evidence="2" type="primary">OSJNBb0004A06.3</name>
</gene>
<proteinExistence type="predicted"/>
<feature type="region of interest" description="Disordered" evidence="1">
    <location>
        <begin position="1"/>
        <end position="39"/>
    </location>
</feature>
<organism evidence="2 3">
    <name type="scientific">Oryza sativa subsp. japonica</name>
    <name type="common">Rice</name>
    <dbReference type="NCBI Taxonomy" id="39947"/>
    <lineage>
        <taxon>Eukaryota</taxon>
        <taxon>Viridiplantae</taxon>
        <taxon>Streptophyta</taxon>
        <taxon>Embryophyta</taxon>
        <taxon>Tracheophyta</taxon>
        <taxon>Spermatophyta</taxon>
        <taxon>Magnoliopsida</taxon>
        <taxon>Liliopsida</taxon>
        <taxon>Poales</taxon>
        <taxon>Poaceae</taxon>
        <taxon>BOP clade</taxon>
        <taxon>Oryzoideae</taxon>
        <taxon>Oryzeae</taxon>
        <taxon>Oryzinae</taxon>
        <taxon>Oryza</taxon>
        <taxon>Oryza sativa</taxon>
    </lineage>
</organism>
<evidence type="ECO:0000313" key="2">
    <source>
        <dbReference type="EMBL" id="AAN11187.1"/>
    </source>
</evidence>
<reference evidence="3" key="2">
    <citation type="journal article" date="2008" name="Nucleic Acids Res.">
        <title>The rice annotation project database (RAP-DB): 2008 update.</title>
        <authorList>
            <consortium name="The rice annotation project (RAP)"/>
        </authorList>
    </citation>
    <scope>GENOME REANNOTATION</scope>
    <source>
        <strain evidence="3">cv. Nipponbare</strain>
    </source>
</reference>
<accession>Q7G5C6</accession>
<sequence length="584" mass="65687">MNLNNVGKKGLITDHANMKKQKRKKEKGNRSDWHGSTKDTIPFMGDADFNHADEFGVVDGVACEGTQMAPALLLLCPHQQLMQIQSKCCYYTSSASSTGGGRGQRAWAMVAIWRPPADKGGTAAADEDEGCWLLRIARQRGADRQRWKGSRWRPWAEERQAPFVVELASRSRRRDGLSPVPTTRSSYSLLLTGQEALWQEYRQKVSAWVTESRSLIGSSLARIQAESFCSGRNRNGKGSIKFILRIKDLFVDESHELFLNRHDKFLVCEASKSKSKKTQWNLQCSSIKCNIETIWPWGGISLHLLQNFQDVIFRRDFRGRKNYIIVILILRRSGIICIGALKEIFKPPIFKHERSFRPPVLRIENGNDGSMITIQHGQVINSGIWIIKTPFHICKTSVQPFQNQILTLLLIGPSGPSEAFLDMEESNKNSIVEKFRQHFSSPQFKNIQEQQKQQERGSGTSQSLMPKLDWKKASEKALTLAGCSTVQGPPSQAVHTTTASKQCEKKDKEPNMQSTPEVGTEEMLVHGSTVKKKLVSSTIEDHVSCNSKNVNTVGKVHQMEPIQSVPLVHRVSPSASAHQNRFLT</sequence>
<feature type="region of interest" description="Disordered" evidence="1">
    <location>
        <begin position="483"/>
        <end position="527"/>
    </location>
</feature>
<dbReference type="AlphaFoldDB" id="Q7G5C6"/>
<feature type="region of interest" description="Disordered" evidence="1">
    <location>
        <begin position="442"/>
        <end position="466"/>
    </location>
</feature>
<dbReference type="EMBL" id="AC099734">
    <property type="protein sequence ID" value="AAN11187.1"/>
    <property type="molecule type" value="Genomic_DNA"/>
</dbReference>
<feature type="compositionally biased region" description="Polar residues" evidence="1">
    <location>
        <begin position="483"/>
        <end position="501"/>
    </location>
</feature>
<dbReference type="Proteomes" id="UP000000763">
    <property type="component" value="Chromosome 10"/>
</dbReference>
<name>Q7G5C6_ORYSJ</name>
<protein>
    <submittedName>
        <fullName evidence="2">Uncharacterized protein</fullName>
    </submittedName>
</protein>